<dbReference type="KEGG" id="fas:105266809"/>
<dbReference type="Pfam" id="PF03981">
    <property type="entry name" value="Ubiq_cyt_C_chap"/>
    <property type="match status" value="1"/>
</dbReference>
<dbReference type="CTD" id="55245"/>
<dbReference type="OrthoDB" id="4007at2759"/>
<keyword evidence="3" id="KW-1185">Reference proteome</keyword>
<dbReference type="PANTHER" id="PTHR12184:SF1">
    <property type="entry name" value="UBIQUINOL-CYTOCHROME-C REDUCTASE COMPLEX ASSEMBLY FACTOR 1"/>
    <property type="match status" value="1"/>
</dbReference>
<evidence type="ECO:0000313" key="3">
    <source>
        <dbReference type="Proteomes" id="UP000694866"/>
    </source>
</evidence>
<dbReference type="InterPro" id="IPR007129">
    <property type="entry name" value="Ubiqinol_cyt_c_chaperone_CPB3"/>
</dbReference>
<dbReference type="GeneID" id="105266809"/>
<sequence length="258" mass="30095">MSWMHRLSSVRVVVRSLGARPELAVNVGSLSRCQIPSSGLSSRHFKEISTTPTVFSTAAIENEQGVVSRNWEKLKFFLIKKYKLRPLAWCVYRDAMDEIDYLGFLKEFRMADTFFSWFLVTELHVWMLMVKVMNDGIRGQESRKYIVEAMWEDANVRKKQLGNVKETVVKDHMKQLGYQFNAAIIGYDEGLLGSDKVLAGAIWRRFLQSECNDPEIVEKLVIYVRKTMIMLDKIPFEQLISKRNIKWVNYKNLLQNQL</sequence>
<organism evidence="3 4">
    <name type="scientific">Fopius arisanus</name>
    <dbReference type="NCBI Taxonomy" id="64838"/>
    <lineage>
        <taxon>Eukaryota</taxon>
        <taxon>Metazoa</taxon>
        <taxon>Ecdysozoa</taxon>
        <taxon>Arthropoda</taxon>
        <taxon>Hexapoda</taxon>
        <taxon>Insecta</taxon>
        <taxon>Pterygota</taxon>
        <taxon>Neoptera</taxon>
        <taxon>Endopterygota</taxon>
        <taxon>Hymenoptera</taxon>
        <taxon>Apocrita</taxon>
        <taxon>Ichneumonoidea</taxon>
        <taxon>Braconidae</taxon>
        <taxon>Opiinae</taxon>
        <taxon>Fopius</taxon>
    </lineage>
</organism>
<evidence type="ECO:0000259" key="2">
    <source>
        <dbReference type="Pfam" id="PF03981"/>
    </source>
</evidence>
<dbReference type="Proteomes" id="UP000694866">
    <property type="component" value="Unplaced"/>
</dbReference>
<dbReference type="AlphaFoldDB" id="A0A9R1TZH1"/>
<dbReference type="RefSeq" id="XP_011303536.1">
    <property type="nucleotide sequence ID" value="XM_011305234.1"/>
</dbReference>
<gene>
    <name evidence="4" type="primary">Uqcc1</name>
</gene>
<dbReference type="GO" id="GO:0034551">
    <property type="term" value="P:mitochondrial respiratory chain complex III assembly"/>
    <property type="evidence" value="ECO:0007669"/>
    <property type="project" value="TreeGrafter"/>
</dbReference>
<protein>
    <submittedName>
        <fullName evidence="4">Ubiquinol-cytochrome-c reductase complex assembly factor 1</fullName>
    </submittedName>
</protein>
<dbReference type="InterPro" id="IPR021150">
    <property type="entry name" value="Ubiq_cyt_c_chap"/>
</dbReference>
<evidence type="ECO:0000256" key="1">
    <source>
        <dbReference type="ARBA" id="ARBA00006407"/>
    </source>
</evidence>
<feature type="domain" description="Ubiquinol-cytochrome c chaperone" evidence="2">
    <location>
        <begin position="107"/>
        <end position="243"/>
    </location>
</feature>
<reference evidence="4" key="1">
    <citation type="submission" date="2025-08" db="UniProtKB">
        <authorList>
            <consortium name="RefSeq"/>
        </authorList>
    </citation>
    <scope>IDENTIFICATION</scope>
    <source>
        <strain evidence="4">USDA-PBARC FA_bdor</strain>
        <tissue evidence="4">Whole organism</tissue>
    </source>
</reference>
<dbReference type="PANTHER" id="PTHR12184">
    <property type="entry name" value="UBIQUINOL-CYTOCHROME C REDUCTASE COMPLEX ASSEMBLY FACTOR 1 FAMILY MEMBER"/>
    <property type="match status" value="1"/>
</dbReference>
<dbReference type="GO" id="GO:0005739">
    <property type="term" value="C:mitochondrion"/>
    <property type="evidence" value="ECO:0007669"/>
    <property type="project" value="TreeGrafter"/>
</dbReference>
<comment type="similarity">
    <text evidence="1">Belongs to the CBP3 family.</text>
</comment>
<name>A0A9R1TZH1_9HYME</name>
<evidence type="ECO:0000313" key="4">
    <source>
        <dbReference type="RefSeq" id="XP_011303536.1"/>
    </source>
</evidence>
<proteinExistence type="inferred from homology"/>
<accession>A0A9R1TZH1</accession>